<dbReference type="RefSeq" id="WP_067965327.1">
    <property type="nucleotide sequence ID" value="NZ_CP015005.1"/>
</dbReference>
<dbReference type="NCBIfam" id="TIGR01730">
    <property type="entry name" value="RND_mfp"/>
    <property type="match status" value="1"/>
</dbReference>
<dbReference type="Pfam" id="PF25917">
    <property type="entry name" value="BSH_RND"/>
    <property type="match status" value="1"/>
</dbReference>
<accession>A0AAC8YTU2</accession>
<keyword evidence="3 4" id="KW-0175">Coiled coil</keyword>
<dbReference type="SUPFAM" id="SSF111369">
    <property type="entry name" value="HlyD-like secretion proteins"/>
    <property type="match status" value="2"/>
</dbReference>
<reference evidence="8 10" key="2">
    <citation type="submission" date="2020-08" db="EMBL/GenBank/DDBJ databases">
        <title>Genomic Encyclopedia of Type Strains, Phase IV (KMG-IV): sequencing the most valuable type-strain genomes for metagenomic binning, comparative biology and taxonomic classification.</title>
        <authorList>
            <person name="Goeker M."/>
        </authorList>
    </citation>
    <scope>NUCLEOTIDE SEQUENCE [LARGE SCALE GENOMIC DNA]</scope>
    <source>
        <strain evidence="8 10">DSM 10368</strain>
    </source>
</reference>
<dbReference type="InterPro" id="IPR058792">
    <property type="entry name" value="Beta-barrel_RND_2"/>
</dbReference>
<dbReference type="InterPro" id="IPR050465">
    <property type="entry name" value="UPF0194_transport"/>
</dbReference>
<feature type="coiled-coil region" evidence="4">
    <location>
        <begin position="118"/>
        <end position="152"/>
    </location>
</feature>
<evidence type="ECO:0000256" key="4">
    <source>
        <dbReference type="SAM" id="Coils"/>
    </source>
</evidence>
<feature type="domain" description="Multidrug resistance protein MdtA-like barrel-sandwich hybrid" evidence="5">
    <location>
        <begin position="64"/>
        <end position="272"/>
    </location>
</feature>
<dbReference type="KEGG" id="aak:AA2016_5247"/>
<evidence type="ECO:0000256" key="2">
    <source>
        <dbReference type="ARBA" id="ARBA00009477"/>
    </source>
</evidence>
<dbReference type="Pfam" id="PF25954">
    <property type="entry name" value="Beta-barrel_RND_2"/>
    <property type="match status" value="1"/>
</dbReference>
<dbReference type="Proteomes" id="UP000075755">
    <property type="component" value="Chromosome"/>
</dbReference>
<evidence type="ECO:0000259" key="6">
    <source>
        <dbReference type="Pfam" id="PF25954"/>
    </source>
</evidence>
<evidence type="ECO:0000313" key="7">
    <source>
        <dbReference type="EMBL" id="AMS44153.1"/>
    </source>
</evidence>
<dbReference type="EMBL" id="CP015005">
    <property type="protein sequence ID" value="AMS44153.1"/>
    <property type="molecule type" value="Genomic_DNA"/>
</dbReference>
<dbReference type="PANTHER" id="PTHR32347">
    <property type="entry name" value="EFFLUX SYSTEM COMPONENT YKNX-RELATED"/>
    <property type="match status" value="1"/>
</dbReference>
<organism evidence="7 9">
    <name type="scientific">Aminobacter aminovorans</name>
    <name type="common">Chelatobacter heintzii</name>
    <dbReference type="NCBI Taxonomy" id="83263"/>
    <lineage>
        <taxon>Bacteria</taxon>
        <taxon>Pseudomonadati</taxon>
        <taxon>Pseudomonadota</taxon>
        <taxon>Alphaproteobacteria</taxon>
        <taxon>Hyphomicrobiales</taxon>
        <taxon>Phyllobacteriaceae</taxon>
        <taxon>Aminobacter</taxon>
    </lineage>
</organism>
<sequence length="457" mass="48821">MRKLVGSVAVVLLGAGAVYGMGSSVGWPPWREAAAATRYMTAPVERGDVVQTVSTTGTLNAFVTVEVGTQLSGQVARLFVDFNTNVKAGQALAQLDRKSFEARLAESKASTAVAEAAVKIQRSRLERARIDLRNAEAQRAVLMARLDNARAQSEVTANTFERSTSLQKMGNTSKSQTELARAARDSAAAEMREAEEIVAAHELVVAGAAVDLERSQAELDSALETVRQREAIEDSMEIDLERTTIRSPIDGTVVGRNVSEGQTVAASLEAPVLFTIAGDLQRMDIYARVDESDIGKIRVGQAAQFSVDAYPDRRFSAMVRDIRKAPQVTQNVVTYTVVLGTTNPGALLLPGMTATVHVVTSQARDVLRIPMTALRFAPSVADGSKELSPGNGNNGVQTTVWTLDGTRIAVPVSVVLGDDDGSYAALVVGDLKEGDQIVVGEAEEAARDRLFGFRLGF</sequence>
<evidence type="ECO:0000259" key="5">
    <source>
        <dbReference type="Pfam" id="PF25917"/>
    </source>
</evidence>
<dbReference type="FunFam" id="2.40.30.170:FF:000010">
    <property type="entry name" value="Efflux RND transporter periplasmic adaptor subunit"/>
    <property type="match status" value="1"/>
</dbReference>
<dbReference type="InterPro" id="IPR006143">
    <property type="entry name" value="RND_pump_MFP"/>
</dbReference>
<evidence type="ECO:0000313" key="9">
    <source>
        <dbReference type="Proteomes" id="UP000075755"/>
    </source>
</evidence>
<evidence type="ECO:0000256" key="1">
    <source>
        <dbReference type="ARBA" id="ARBA00004196"/>
    </source>
</evidence>
<keyword evidence="10" id="KW-1185">Reference proteome</keyword>
<dbReference type="GO" id="GO:0022857">
    <property type="term" value="F:transmembrane transporter activity"/>
    <property type="evidence" value="ECO:0007669"/>
    <property type="project" value="InterPro"/>
</dbReference>
<comment type="subcellular location">
    <subcellularLocation>
        <location evidence="1">Cell envelope</location>
    </subcellularLocation>
</comment>
<proteinExistence type="inferred from homology"/>
<dbReference type="Gene3D" id="2.40.50.100">
    <property type="match status" value="2"/>
</dbReference>
<feature type="domain" description="CusB-like beta-barrel" evidence="6">
    <location>
        <begin position="287"/>
        <end position="360"/>
    </location>
</feature>
<evidence type="ECO:0000313" key="10">
    <source>
        <dbReference type="Proteomes" id="UP000577697"/>
    </source>
</evidence>
<evidence type="ECO:0000256" key="3">
    <source>
        <dbReference type="ARBA" id="ARBA00023054"/>
    </source>
</evidence>
<evidence type="ECO:0000313" key="8">
    <source>
        <dbReference type="EMBL" id="MBB3705455.1"/>
    </source>
</evidence>
<dbReference type="GO" id="GO:0016020">
    <property type="term" value="C:membrane"/>
    <property type="evidence" value="ECO:0007669"/>
    <property type="project" value="InterPro"/>
</dbReference>
<comment type="similarity">
    <text evidence="2">Belongs to the membrane fusion protein (MFP) (TC 8.A.1) family.</text>
</comment>
<dbReference type="Proteomes" id="UP000577697">
    <property type="component" value="Unassembled WGS sequence"/>
</dbReference>
<dbReference type="GO" id="GO:0030313">
    <property type="term" value="C:cell envelope"/>
    <property type="evidence" value="ECO:0007669"/>
    <property type="project" value="UniProtKB-SubCell"/>
</dbReference>
<name>A0AAC8YTU2_AMIAI</name>
<dbReference type="Gene3D" id="1.10.287.470">
    <property type="entry name" value="Helix hairpin bin"/>
    <property type="match status" value="1"/>
</dbReference>
<dbReference type="InterPro" id="IPR058625">
    <property type="entry name" value="MdtA-like_BSH"/>
</dbReference>
<dbReference type="Gene3D" id="2.40.30.170">
    <property type="match status" value="1"/>
</dbReference>
<reference evidence="7 9" key="1">
    <citation type="submission" date="2016-03" db="EMBL/GenBank/DDBJ databases">
        <title>Complete genome of Aminobacter aminovorans KCTC 2477.</title>
        <authorList>
            <person name="Kim K.M."/>
        </authorList>
    </citation>
    <scope>NUCLEOTIDE SEQUENCE [LARGE SCALE GENOMIC DNA]</scope>
    <source>
        <strain evidence="7 9">KCTC 2477</strain>
    </source>
</reference>
<dbReference type="PRINTS" id="PR01490">
    <property type="entry name" value="RTXTOXIND"/>
</dbReference>
<dbReference type="EMBL" id="JACICB010000006">
    <property type="protein sequence ID" value="MBB3705455.1"/>
    <property type="molecule type" value="Genomic_DNA"/>
</dbReference>
<dbReference type="AlphaFoldDB" id="A0AAC8YTU2"/>
<dbReference type="PANTHER" id="PTHR32347:SF14">
    <property type="entry name" value="EFFLUX SYSTEM COMPONENT YKNX-RELATED"/>
    <property type="match status" value="1"/>
</dbReference>
<gene>
    <name evidence="7" type="ORF">AA2016_5247</name>
    <name evidence="8" type="ORF">FHS67_001770</name>
</gene>
<protein>
    <submittedName>
        <fullName evidence="7">Hemolysin secretion protein D</fullName>
    </submittedName>
    <submittedName>
        <fullName evidence="8">HlyD family secretion protein</fullName>
    </submittedName>
</protein>